<protein>
    <submittedName>
        <fullName evidence="1">Uncharacterized protein</fullName>
    </submittedName>
</protein>
<dbReference type="EMBL" id="CP023189">
    <property type="protein sequence ID" value="AXN01259.1"/>
    <property type="molecule type" value="Genomic_DNA"/>
</dbReference>
<reference evidence="1 2" key="2">
    <citation type="submission" date="2018-08" db="EMBL/GenBank/DDBJ databases">
        <title>Acetobacter oryzifermentans sp. nov., isolated from Korea traditional vinegar and reclassification of Acetobacter pasteurianus subsp. ascendens (Henneberg 1898) as Acetobacter ascendens comb. nov.</title>
        <authorList>
            <person name="Cho G.Y."/>
            <person name="Lee S.H."/>
        </authorList>
    </citation>
    <scope>NUCLEOTIDE SEQUENCE [LARGE SCALE GENOMIC DNA]</scope>
    <source>
        <strain evidence="1 2">SH</strain>
    </source>
</reference>
<proteinExistence type="predicted"/>
<name>A0AAN1PJ42_9PROT</name>
<dbReference type="AlphaFoldDB" id="A0AAN1PJ42"/>
<accession>A0AAN1PJ42</accession>
<evidence type="ECO:0000313" key="1">
    <source>
        <dbReference type="EMBL" id="AXN01259.1"/>
    </source>
</evidence>
<reference evidence="1 2" key="1">
    <citation type="submission" date="2017-09" db="EMBL/GenBank/DDBJ databases">
        <authorList>
            <person name="Kim K.H."/>
            <person name="Chun B.H."/>
            <person name="Han G.S."/>
            <person name="Hyun S.G."/>
            <person name="Jeon C.O."/>
        </authorList>
    </citation>
    <scope>NUCLEOTIDE SEQUENCE [LARGE SCALE GENOMIC DNA]</scope>
    <source>
        <strain evidence="1 2">SH</strain>
    </source>
</reference>
<sequence length="76" mass="8989">MPICFSSWVMKLKQPDAKGRTWWDKPYHISEYETVFDVAYFALKQHVRCFALRVIPENLFPNDIRGISSVSDFFNT</sequence>
<evidence type="ECO:0000313" key="2">
    <source>
        <dbReference type="Proteomes" id="UP000256572"/>
    </source>
</evidence>
<gene>
    <name evidence="1" type="ORF">CJF59_12435</name>
</gene>
<organism evidence="1 2">
    <name type="scientific">Acetobacter pomorum</name>
    <dbReference type="NCBI Taxonomy" id="65959"/>
    <lineage>
        <taxon>Bacteria</taxon>
        <taxon>Pseudomonadati</taxon>
        <taxon>Pseudomonadota</taxon>
        <taxon>Alphaproteobacteria</taxon>
        <taxon>Acetobacterales</taxon>
        <taxon>Acetobacteraceae</taxon>
        <taxon>Acetobacter</taxon>
    </lineage>
</organism>
<dbReference type="Proteomes" id="UP000256572">
    <property type="component" value="Chromosome"/>
</dbReference>